<feature type="compositionally biased region" description="Basic and acidic residues" evidence="1">
    <location>
        <begin position="1"/>
        <end position="12"/>
    </location>
</feature>
<organism evidence="3 4">
    <name type="scientific">Ficus carica</name>
    <name type="common">Common fig</name>
    <dbReference type="NCBI Taxonomy" id="3494"/>
    <lineage>
        <taxon>Eukaryota</taxon>
        <taxon>Viridiplantae</taxon>
        <taxon>Streptophyta</taxon>
        <taxon>Embryophyta</taxon>
        <taxon>Tracheophyta</taxon>
        <taxon>Spermatophyta</taxon>
        <taxon>Magnoliopsida</taxon>
        <taxon>eudicotyledons</taxon>
        <taxon>Gunneridae</taxon>
        <taxon>Pentapetalae</taxon>
        <taxon>rosids</taxon>
        <taxon>fabids</taxon>
        <taxon>Rosales</taxon>
        <taxon>Moraceae</taxon>
        <taxon>Ficeae</taxon>
        <taxon>Ficus</taxon>
    </lineage>
</organism>
<dbReference type="EMBL" id="BTGU01021186">
    <property type="protein sequence ID" value="GMN75689.1"/>
    <property type="molecule type" value="Genomic_DNA"/>
</dbReference>
<dbReference type="AlphaFoldDB" id="A0AA88ENK4"/>
<dbReference type="EMBL" id="BTGU01021187">
    <property type="protein sequence ID" value="GMN75691.1"/>
    <property type="molecule type" value="Genomic_DNA"/>
</dbReference>
<gene>
    <name evidence="2" type="ORF">TIFTF001_056562</name>
    <name evidence="3" type="ORF">TIFTF001_056563</name>
</gene>
<accession>A0AA88ENK4</accession>
<keyword evidence="4" id="KW-1185">Reference proteome</keyword>
<sequence length="138" mass="15616">MHKVPDNPERTSGRGISTTRDIREISPRRETTKATRGTRIVTLSATSVVRSIRVSVVRGPTLAMSAARKGTTREAVLRTHSSSISPIRTETLNTSNYMQSRLHSKVHRLPRVDWRHLSHKPGSTLIQEEMQKWAPPTW</sequence>
<reference evidence="3" key="1">
    <citation type="submission" date="2023-07" db="EMBL/GenBank/DDBJ databases">
        <title>draft genome sequence of fig (Ficus carica).</title>
        <authorList>
            <person name="Takahashi T."/>
            <person name="Nishimura K."/>
        </authorList>
    </citation>
    <scope>NUCLEOTIDE SEQUENCE</scope>
</reference>
<name>A0AA88ENK4_FICCA</name>
<dbReference type="Proteomes" id="UP001187192">
    <property type="component" value="Unassembled WGS sequence"/>
</dbReference>
<feature type="region of interest" description="Disordered" evidence="1">
    <location>
        <begin position="1"/>
        <end position="22"/>
    </location>
</feature>
<protein>
    <submittedName>
        <fullName evidence="3">Uncharacterized protein</fullName>
    </submittedName>
</protein>
<evidence type="ECO:0000256" key="1">
    <source>
        <dbReference type="SAM" id="MobiDB-lite"/>
    </source>
</evidence>
<comment type="caution">
    <text evidence="3">The sequence shown here is derived from an EMBL/GenBank/DDBJ whole genome shotgun (WGS) entry which is preliminary data.</text>
</comment>
<evidence type="ECO:0000313" key="4">
    <source>
        <dbReference type="Proteomes" id="UP001187192"/>
    </source>
</evidence>
<proteinExistence type="predicted"/>
<evidence type="ECO:0000313" key="3">
    <source>
        <dbReference type="EMBL" id="GMN75691.1"/>
    </source>
</evidence>
<evidence type="ECO:0000313" key="2">
    <source>
        <dbReference type="EMBL" id="GMN75689.1"/>
    </source>
</evidence>